<dbReference type="InterPro" id="IPR015946">
    <property type="entry name" value="KH_dom-like_a/b"/>
</dbReference>
<dbReference type="GO" id="GO:0003723">
    <property type="term" value="F:RNA binding"/>
    <property type="evidence" value="ECO:0007669"/>
    <property type="project" value="UniProtKB-UniRule"/>
</dbReference>
<dbReference type="PANTHER" id="PTHR34654:SF1">
    <property type="entry name" value="RNA-BINDING PROTEIN KHPA"/>
    <property type="match status" value="1"/>
</dbReference>
<dbReference type="SUPFAM" id="SSF54814">
    <property type="entry name" value="Prokaryotic type KH domain (KH-domain type II)"/>
    <property type="match status" value="1"/>
</dbReference>
<comment type="subcellular location">
    <subcellularLocation>
        <location evidence="3">Cytoplasm</location>
    </subcellularLocation>
</comment>
<dbReference type="GO" id="GO:0009252">
    <property type="term" value="P:peptidoglycan biosynthetic process"/>
    <property type="evidence" value="ECO:0007669"/>
    <property type="project" value="UniProtKB-UniRule"/>
</dbReference>
<evidence type="ECO:0000313" key="4">
    <source>
        <dbReference type="EMBL" id="PIU03590.1"/>
    </source>
</evidence>
<comment type="similarity">
    <text evidence="3">Belongs to the KhpA RNA-binding protein family.</text>
</comment>
<evidence type="ECO:0000256" key="1">
    <source>
        <dbReference type="ARBA" id="ARBA00022490"/>
    </source>
</evidence>
<dbReference type="Pfam" id="PF13083">
    <property type="entry name" value="KH_KhpA-B"/>
    <property type="match status" value="1"/>
</dbReference>
<comment type="caution">
    <text evidence="4">The sequence shown here is derived from an EMBL/GenBank/DDBJ whole genome shotgun (WGS) entry which is preliminary data.</text>
</comment>
<dbReference type="GO" id="GO:0005737">
    <property type="term" value="C:cytoplasm"/>
    <property type="evidence" value="ECO:0007669"/>
    <property type="project" value="UniProtKB-SubCell"/>
</dbReference>
<keyword evidence="3" id="KW-0961">Cell wall biogenesis/degradation</keyword>
<evidence type="ECO:0000256" key="2">
    <source>
        <dbReference type="ARBA" id="ARBA00022884"/>
    </source>
</evidence>
<dbReference type="GO" id="GO:0071555">
    <property type="term" value="P:cell wall organization"/>
    <property type="evidence" value="ECO:0007669"/>
    <property type="project" value="UniProtKB-KW"/>
</dbReference>
<keyword evidence="3" id="KW-0143">Chaperone</keyword>
<dbReference type="EMBL" id="PEYO01000013">
    <property type="protein sequence ID" value="PIU03590.1"/>
    <property type="molecule type" value="Genomic_DNA"/>
</dbReference>
<dbReference type="GO" id="GO:0008360">
    <property type="term" value="P:regulation of cell shape"/>
    <property type="evidence" value="ECO:0007669"/>
    <property type="project" value="UniProtKB-KW"/>
</dbReference>
<comment type="function">
    <text evidence="3">A probable RNA chaperone. Forms a complex with KhpB which binds to cellular RNA and controls its expression. Plays a role in peptidoglycan (PG) homeostasis and cell length regulation.</text>
</comment>
<keyword evidence="3" id="KW-0133">Cell shape</keyword>
<dbReference type="Proteomes" id="UP000228996">
    <property type="component" value="Unassembled WGS sequence"/>
</dbReference>
<protein>
    <recommendedName>
        <fullName evidence="3">RNA-binding protein KhpA</fullName>
    </recommendedName>
    <alternativeName>
        <fullName evidence="3">KH-domain protein A</fullName>
    </alternativeName>
</protein>
<dbReference type="InterPro" id="IPR009019">
    <property type="entry name" value="KH_sf_prok-type"/>
</dbReference>
<name>A0A2M6XD41_9BACT</name>
<dbReference type="PROSITE" id="PS50084">
    <property type="entry name" value="KH_TYPE_1"/>
    <property type="match status" value="1"/>
</dbReference>
<evidence type="ECO:0000256" key="3">
    <source>
        <dbReference type="HAMAP-Rule" id="MF_00088"/>
    </source>
</evidence>
<dbReference type="PANTHER" id="PTHR34654">
    <property type="entry name" value="UPF0109 PROTEIN SCO5592"/>
    <property type="match status" value="1"/>
</dbReference>
<proteinExistence type="inferred from homology"/>
<accession>A0A2M6XD41</accession>
<sequence>MKDLLEYLINSLVDNPKKVEITESEDNGMVIFTVKADSADMGKLIGKGGKIIRSLRSLMFARAVKENKRIQLILQE</sequence>
<keyword evidence="2 3" id="KW-0694">RNA-binding</keyword>
<reference evidence="5" key="1">
    <citation type="submission" date="2017-09" db="EMBL/GenBank/DDBJ databases">
        <title>Depth-based differentiation of microbial function through sediment-hosted aquifers and enrichment of novel symbionts in the deep terrestrial subsurface.</title>
        <authorList>
            <person name="Probst A.J."/>
            <person name="Ladd B."/>
            <person name="Jarett J.K."/>
            <person name="Geller-Mcgrath D.E."/>
            <person name="Sieber C.M.K."/>
            <person name="Emerson J.B."/>
            <person name="Anantharaman K."/>
            <person name="Thomas B.C."/>
            <person name="Malmstrom R."/>
            <person name="Stieglmeier M."/>
            <person name="Klingl A."/>
            <person name="Woyke T."/>
            <person name="Ryan C.M."/>
            <person name="Banfield J.F."/>
        </authorList>
    </citation>
    <scope>NUCLEOTIDE SEQUENCE [LARGE SCALE GENOMIC DNA]</scope>
</reference>
<dbReference type="AlphaFoldDB" id="A0A2M6XD41"/>
<dbReference type="CDD" id="cd22533">
    <property type="entry name" value="KH-II_YlqC-like"/>
    <property type="match status" value="1"/>
</dbReference>
<dbReference type="InterPro" id="IPR020627">
    <property type="entry name" value="KhpA"/>
</dbReference>
<keyword evidence="1 3" id="KW-0963">Cytoplasm</keyword>
<comment type="subunit">
    <text evidence="3">Forms a complex with KhpB.</text>
</comment>
<dbReference type="HAMAP" id="MF_00088">
    <property type="entry name" value="KhpA"/>
    <property type="match status" value="1"/>
</dbReference>
<dbReference type="Gene3D" id="3.30.300.20">
    <property type="match status" value="1"/>
</dbReference>
<gene>
    <name evidence="3" type="primary">khpA</name>
    <name evidence="4" type="ORF">COT44_02215</name>
</gene>
<evidence type="ECO:0000313" key="5">
    <source>
        <dbReference type="Proteomes" id="UP000228996"/>
    </source>
</evidence>
<organism evidence="4 5">
    <name type="scientific">Candidatus Shapirobacteria bacterium CG08_land_8_20_14_0_20_39_18</name>
    <dbReference type="NCBI Taxonomy" id="1974883"/>
    <lineage>
        <taxon>Bacteria</taxon>
        <taxon>Candidatus Shapironibacteriota</taxon>
    </lineage>
</organism>